<dbReference type="Pfam" id="PF21108">
    <property type="entry name" value="MDN1_4th"/>
    <property type="match status" value="1"/>
</dbReference>
<proteinExistence type="predicted"/>
<accession>A0A7T8HEZ8</accession>
<dbReference type="InterPro" id="IPR001270">
    <property type="entry name" value="ClpA/B"/>
</dbReference>
<keyword evidence="3" id="KW-0175">Coiled coil</keyword>
<feature type="domain" description="AAA+ ATPase" evidence="4">
    <location>
        <begin position="228"/>
        <end position="397"/>
    </location>
</feature>
<dbReference type="GO" id="GO:0000027">
    <property type="term" value="P:ribosomal large subunit assembly"/>
    <property type="evidence" value="ECO:0007669"/>
    <property type="project" value="TreeGrafter"/>
</dbReference>
<protein>
    <submittedName>
        <fullName evidence="5">Midasin</fullName>
    </submittedName>
</protein>
<dbReference type="GO" id="GO:0005634">
    <property type="term" value="C:nucleus"/>
    <property type="evidence" value="ECO:0007669"/>
    <property type="project" value="TreeGrafter"/>
</dbReference>
<feature type="domain" description="AAA+ ATPase" evidence="4">
    <location>
        <begin position="1800"/>
        <end position="2023"/>
    </location>
</feature>
<dbReference type="PANTHER" id="PTHR48103:SF2">
    <property type="entry name" value="MIDASIN"/>
    <property type="match status" value="1"/>
</dbReference>
<dbReference type="GO" id="GO:0016887">
    <property type="term" value="F:ATP hydrolysis activity"/>
    <property type="evidence" value="ECO:0007669"/>
    <property type="project" value="InterPro"/>
</dbReference>
<dbReference type="PANTHER" id="PTHR48103">
    <property type="entry name" value="MIDASIN-RELATED"/>
    <property type="match status" value="1"/>
</dbReference>
<keyword evidence="1" id="KW-0547">Nucleotide-binding</keyword>
<dbReference type="SUPFAM" id="SSF52540">
    <property type="entry name" value="P-loop containing nucleoside triphosphate hydrolases"/>
    <property type="match status" value="6"/>
</dbReference>
<dbReference type="Pfam" id="PF17865">
    <property type="entry name" value="AAA_lid_5"/>
    <property type="match status" value="1"/>
</dbReference>
<dbReference type="InterPro" id="IPR048617">
    <property type="entry name" value="MDN1_AAA_lid_4"/>
</dbReference>
<dbReference type="OrthoDB" id="422220at2759"/>
<feature type="non-terminal residue" evidence="5">
    <location>
        <position position="1"/>
    </location>
</feature>
<dbReference type="FunFam" id="3.40.50.300:FF:004102">
    <property type="entry name" value="Uncharacterized protein"/>
    <property type="match status" value="1"/>
</dbReference>
<dbReference type="FunFam" id="3.40.50.300:FF:000582">
    <property type="entry name" value="Midasin"/>
    <property type="match status" value="1"/>
</dbReference>
<sequence length="2536" mass="285911">MYKIEEILLRGSGSTLESVVEAHGPCIHPLLSSLKPASEYSIEVNEGILHLIAEICSSISSSSWKYALQYFSPKFPPFGRFLRFSQGNFPKRRKIQKSSISDESMAWATLTLVQSDPFFRDLWDWSSLSTVHPSISDNLSEKTGWLLQRTFSILLDLNPGLITSSHVHFSPPPMPSIPYNSSGIVMPQENLAQIQGISLKGSLTPDPAFVLLPSRTSFLQSICLAVSSGSPCLLSGPTGSGKTRLVEHLARRLSKRKFFDFNSVRLNDQTDGRALIGGYVCTQVPGQFLWKRGILTKAFLEGDWLLVEDAGKASPDVKSLLTQIIETRSLYISHFGRSFKAAPGFQLFLTATSSREDELLGLDSSPYHIPLSDFSFSDTSAIIDSLFAQKLGEGTCFKLVKTYEIVSKMDAMSRIRRILSLRDLLKWCGRIFSLNDREDVFFNGIDALCQWIPDKHVQLEACHVIGRFVNFNQDEISHLLKKHHPRLLPSKEHLQSPNAKIDSKFALTRSSSNLLEFLSCAVGLSEPVLLIGETGYLCSALGKTLRVVNMSQQSDNSDLLGAYKPVDTGIIVMATRKMEENRKFLRNVSLCVQGKSWSKAIALFAHVCDNALKFLASENNPLTQKWKKLQAEIKGIQKSLSSNVNIMFSFVKGVLSEALESGEWILLDEINLAEPETLECLTDIISKENPEESVRKHPEFRVFACMNPPTDVGKSNLPSSLRNQFTEYFIHEPENENELIQIVSKYISDLNVEVETIQSIVNFYLMLKVNASKRLCAGNGAIPIFSLRTLCRAFAYPLKINAFSVCFLTELDKDSYQIVLRLLIKYLAGDKKGSKFLKEQIPKPIESKLLDQVGEIFPQIDDKYILTKSVRKNLKDISRIVSNCDLPVLIQGETSVGKTSLITYLANASGNRCYRINNHEHTDIQEYIGTYTMDDNEKWGLDYFGRAQLAPTEVLEALNRVLDDNRELFIAETQTIVKAHKNFRLFATQNPAGMYGGRKVLSRAFRNRFIQLNFDEVPTEEIEVIVEKAKMVKVMSELQALRRSSAAFEGKRGYITLRDLFRWGRRFNMAAQTMKSNDTFYDWNQHFAEEGYMVLVKKIEKIMKVSLKENEILSFTSEKHALATSCEQLFLLGSYEASGIVWTRNAQRMAILLLHALRFKEPVLLVGETGCGKTTIVQEVSHFLKKKLKIINCHLHTETSDFLGSLRPGREEGESLFQWADGPLIQTMKSGDLLLVDEISLADDSVIERMNSVLEPSRKLLLAEKASQGSAIEEITAKSSFQLIATMNPGGDFGKKELSPALRNRFFEVWCPCANRDEDLHILIRRSLEAQFISPPEYTLVRFLNWLKSASNLHLSIRDLMTWITFINKSQSALSNPNCSIVHGICLVLFDGYFMMNNLVQASTSDSFREDCKKFFQSSLQDHDPNCSCLLWIFSEGGECSDIVDTPSHFGIQPFVMPKTSFANPKSNFSFKNKTTAQNAFKLLRGFCLDKPMLLEGPPGVGKSSIVESLAALSGHQLVRINLSDQTEISDLFGTDLPIENLGDSSSKEQIFAWRDGPLLSALKDGHWILLDELNLATQSVLEGLNACLDHRGEIFIPELNKVFTIKKGLTKIFGCQNPFAEGGDRKGLPKSFLNRFVRVNVNALTNEDIWSICKIKFPSVSPEFVRNLISCLQDLKDAMRDSPFVGGPWSINLRDISRFLGAIESKNGKHSSHYVHHLFETIFVSRFRSEGDAEITRGIYNRFFPRISSRKVSIYMNTHNAFVGMCKVPRSRSYFTDNSLMLLPSQSKPLEHVMTCVENRLIPILVGEGSVGKSAIVKVAAQMTGAELVTVSLSAGCDTNDLLGGFEQTDIIQEIARVRNRLIKELKKMAAREDQFNNEADTLLTLVFFLFQILTELKNTGHASIHELIEREERDLLAKYERHGKNKFFKWIDSNLVQALIQGSWVLMDNANFCSSSVLDRLNGLLEDGGCLELYEHGLVDGSHRRITPHLDFRIFFTMNPRNGELSPAMRNRCVEIFLPPDTLDNDASKLSLSASIIGPELASALLLLNYSKDFNVMETSKCFKELLLNGWPLKESLAYMKNLVSKESRTNILQSQYHPQVISFESISSDPSYIIPMKQLEMLRNCIPNSNLVILFFLLFSSKDDLCIRLHLLGSSIDSTRLSSLLQDLDSLPLERRALLTYIQPEESSTITQVSVKLAFELTSIKVASLALPLNPSLELKNASGALQTFLSQTLAPECDLSGVSNENWNSFNLVFTYVEHMIRLIEESDSKSNPIAKLTILWIKLKSVLEALGLLNNSSFSLKCVDRHLTLHLENDHESIDRSVFMESTGQRGFLTVSELNGFSDMLKRNAVWTLEDDLSHLVTLRKTLQQAKNWFRLADHKSLIPNEGRFSPFFNYSLNAFNDSKLPGKEFLASVAMKWEEIQWGSKEASPCLLLNKMIFPETDDITLENFEDKCKELQNIQTQIADNYSLILRKNEEKNAVTLSRAKMICSVFSQELSSSLLFNEVQQIRELIPKAHDEEDILIHARLKML</sequence>
<feature type="coiled-coil region" evidence="3">
    <location>
        <begin position="1853"/>
        <end position="1880"/>
    </location>
</feature>
<dbReference type="EMBL" id="CP045895">
    <property type="protein sequence ID" value="QQP48799.1"/>
    <property type="molecule type" value="Genomic_DNA"/>
</dbReference>
<evidence type="ECO:0000256" key="2">
    <source>
        <dbReference type="ARBA" id="ARBA00022840"/>
    </source>
</evidence>
<dbReference type="GO" id="GO:0030687">
    <property type="term" value="C:preribosome, large subunit precursor"/>
    <property type="evidence" value="ECO:0007669"/>
    <property type="project" value="TreeGrafter"/>
</dbReference>
<dbReference type="Pfam" id="PF07728">
    <property type="entry name" value="AAA_5"/>
    <property type="match status" value="6"/>
</dbReference>
<evidence type="ECO:0000256" key="1">
    <source>
        <dbReference type="ARBA" id="ARBA00022741"/>
    </source>
</evidence>
<dbReference type="InterPro" id="IPR011704">
    <property type="entry name" value="ATPase_dyneun-rel_AAA"/>
</dbReference>
<dbReference type="CDD" id="cd00009">
    <property type="entry name" value="AAA"/>
    <property type="match status" value="1"/>
</dbReference>
<dbReference type="GO" id="GO:0005524">
    <property type="term" value="F:ATP binding"/>
    <property type="evidence" value="ECO:0007669"/>
    <property type="project" value="UniProtKB-KW"/>
</dbReference>
<dbReference type="InterPro" id="IPR041190">
    <property type="entry name" value="Midasin_AAA_lid_5"/>
</dbReference>
<evidence type="ECO:0000259" key="4">
    <source>
        <dbReference type="SMART" id="SM00382"/>
    </source>
</evidence>
<keyword evidence="6" id="KW-1185">Reference proteome</keyword>
<feature type="domain" description="AAA+ ATPase" evidence="4">
    <location>
        <begin position="1489"/>
        <end position="1610"/>
    </location>
</feature>
<dbReference type="InterPro" id="IPR027417">
    <property type="entry name" value="P-loop_NTPase"/>
</dbReference>
<dbReference type="FunFam" id="3.40.50.300:FF:001384">
    <property type="entry name" value="Midasin"/>
    <property type="match status" value="1"/>
</dbReference>
<reference evidence="6" key="1">
    <citation type="submission" date="2021-01" db="EMBL/GenBank/DDBJ databases">
        <title>Caligus Genome Assembly.</title>
        <authorList>
            <person name="Gallardo-Escarate C."/>
        </authorList>
    </citation>
    <scope>NUCLEOTIDE SEQUENCE [LARGE SCALE GENOMIC DNA]</scope>
</reference>
<organism evidence="5 6">
    <name type="scientific">Caligus rogercresseyi</name>
    <name type="common">Sea louse</name>
    <dbReference type="NCBI Taxonomy" id="217165"/>
    <lineage>
        <taxon>Eukaryota</taxon>
        <taxon>Metazoa</taxon>
        <taxon>Ecdysozoa</taxon>
        <taxon>Arthropoda</taxon>
        <taxon>Crustacea</taxon>
        <taxon>Multicrustacea</taxon>
        <taxon>Hexanauplia</taxon>
        <taxon>Copepoda</taxon>
        <taxon>Siphonostomatoida</taxon>
        <taxon>Caligidae</taxon>
        <taxon>Caligus</taxon>
    </lineage>
</organism>
<dbReference type="PRINTS" id="PR00300">
    <property type="entry name" value="CLPPROTEASEA"/>
</dbReference>
<feature type="domain" description="AAA+ ATPase" evidence="4">
    <location>
        <begin position="1159"/>
        <end position="1312"/>
    </location>
</feature>
<evidence type="ECO:0000256" key="3">
    <source>
        <dbReference type="SAM" id="Coils"/>
    </source>
</evidence>
<evidence type="ECO:0000313" key="5">
    <source>
        <dbReference type="EMBL" id="QQP48799.1"/>
    </source>
</evidence>
<dbReference type="Gene3D" id="3.40.50.300">
    <property type="entry name" value="P-loop containing nucleotide triphosphate hydrolases"/>
    <property type="match status" value="6"/>
</dbReference>
<feature type="domain" description="AAA+ ATPase" evidence="4">
    <location>
        <begin position="884"/>
        <end position="1015"/>
    </location>
</feature>
<name>A0A7T8HEZ8_CALRO</name>
<dbReference type="Proteomes" id="UP000595437">
    <property type="component" value="Chromosome 6"/>
</dbReference>
<dbReference type="GO" id="GO:0000055">
    <property type="term" value="P:ribosomal large subunit export from nucleus"/>
    <property type="evidence" value="ECO:0007669"/>
    <property type="project" value="TreeGrafter"/>
</dbReference>
<dbReference type="InterPro" id="IPR003593">
    <property type="entry name" value="AAA+_ATPase"/>
</dbReference>
<dbReference type="SMART" id="SM00382">
    <property type="entry name" value="AAA"/>
    <property type="match status" value="5"/>
</dbReference>
<keyword evidence="2" id="KW-0067">ATP-binding</keyword>
<dbReference type="Pfam" id="PF17867">
    <property type="entry name" value="AAA_lid_7"/>
    <property type="match status" value="3"/>
</dbReference>
<dbReference type="InterPro" id="IPR040848">
    <property type="entry name" value="AAA_lid_7"/>
</dbReference>
<evidence type="ECO:0000313" key="6">
    <source>
        <dbReference type="Proteomes" id="UP000595437"/>
    </source>
</evidence>
<gene>
    <name evidence="5" type="ORF">FKW44_009227</name>
</gene>